<accession>A0A420YD39</accession>
<feature type="region of interest" description="Disordered" evidence="1">
    <location>
        <begin position="1"/>
        <end position="100"/>
    </location>
</feature>
<dbReference type="PANTHER" id="PTHR28079">
    <property type="entry name" value="RNA POLYMERASE I-SPECIFIC TRANSCRIPTION INITIATION FACTOR RRN5"/>
    <property type="match status" value="1"/>
</dbReference>
<reference evidence="2 3" key="1">
    <citation type="submission" date="2018-08" db="EMBL/GenBank/DDBJ databases">
        <title>Draft genome of the lignicolous fungus Coniochaeta pulveracea.</title>
        <authorList>
            <person name="Borstlap C.J."/>
            <person name="De Witt R.N."/>
            <person name="Botha A."/>
            <person name="Volschenk H."/>
        </authorList>
    </citation>
    <scope>NUCLEOTIDE SEQUENCE [LARGE SCALE GENOMIC DNA]</scope>
    <source>
        <strain evidence="2 3">CAB683</strain>
    </source>
</reference>
<evidence type="ECO:0000313" key="3">
    <source>
        <dbReference type="Proteomes" id="UP000275385"/>
    </source>
</evidence>
<dbReference type="InterPro" id="IPR009057">
    <property type="entry name" value="Homeodomain-like_sf"/>
</dbReference>
<dbReference type="GO" id="GO:0000500">
    <property type="term" value="C:RNA polymerase I upstream activating factor complex"/>
    <property type="evidence" value="ECO:0007669"/>
    <property type="project" value="InterPro"/>
</dbReference>
<dbReference type="STRING" id="177199.A0A420YD39"/>
<dbReference type="GO" id="GO:0042790">
    <property type="term" value="P:nucleolar large rRNA transcription by RNA polymerase I"/>
    <property type="evidence" value="ECO:0007669"/>
    <property type="project" value="InterPro"/>
</dbReference>
<evidence type="ECO:0000256" key="1">
    <source>
        <dbReference type="SAM" id="MobiDB-lite"/>
    </source>
</evidence>
<sequence length="598" mass="68108">MVSEESSRDHEDGNDEAIPDAAADVLMDQETQNVGTEDEYGFLYDDSQIPPPQVRSSDEDSFRPSEPDEDMIEGQQLPLIKPESEAKRRAGGLGPDGRPFKRAKGAFNRGYLDLLNVDIEDAAAQYVPHDEPELPPSQVGLTYWSSVEKEIFFTALSRLGVDNVPGIARRIRTKGELEVRQYLKLLQDATLARKRAYELEPLYPEDIPAAVEIGAQCNAALEEAADALASRQERHEESIEEMRWDDDWLITPFNYKDVEKHAPSNMPSLGLFRVSSWLELSERLFMNANYPENNWQYVSDENPSIRTTALEDFHSLAVSITKRLVAAAIYVSESRIRAKQDLDPKWKPKERVRRKDVKAALLSLGMNTDNKEFWTGCARRLRVDVLNDSDDHDDNEDAYDQTPADMDRDDDDVKLMTYDEVEAALGGTEKSINVTIKNQDEDDLLSVSDTSSLDEITDLDDDQPGEAEGAMQAEQPEEIIFDPNEEDVQNEAKELLLHTAMPYPVTTRTRQAVESRVRNELQHVAYADVLDAKLSQREEKRLWNMLGRDAPEDVDKVKVPERGPKRAMHTIDEMYISRADWREKLDYMAEWAQKLPKE</sequence>
<feature type="compositionally biased region" description="Basic and acidic residues" evidence="1">
    <location>
        <begin position="1"/>
        <end position="11"/>
    </location>
</feature>
<dbReference type="Proteomes" id="UP000275385">
    <property type="component" value="Unassembled WGS sequence"/>
</dbReference>
<dbReference type="EMBL" id="QVQW01000018">
    <property type="protein sequence ID" value="RKU45808.1"/>
    <property type="molecule type" value="Genomic_DNA"/>
</dbReference>
<dbReference type="GO" id="GO:0006361">
    <property type="term" value="P:transcription initiation at RNA polymerase I promoter"/>
    <property type="evidence" value="ECO:0007669"/>
    <property type="project" value="TreeGrafter"/>
</dbReference>
<proteinExistence type="predicted"/>
<evidence type="ECO:0000313" key="2">
    <source>
        <dbReference type="EMBL" id="RKU45808.1"/>
    </source>
</evidence>
<dbReference type="PANTHER" id="PTHR28079:SF1">
    <property type="entry name" value="RNA POLYMERASE I-SPECIFIC TRANSCRIPTION INITIATION FACTOR RRN5"/>
    <property type="match status" value="1"/>
</dbReference>
<feature type="region of interest" description="Disordered" evidence="1">
    <location>
        <begin position="387"/>
        <end position="410"/>
    </location>
</feature>
<protein>
    <recommendedName>
        <fullName evidence="4">Myb-like domain-containing protein</fullName>
    </recommendedName>
</protein>
<evidence type="ECO:0008006" key="4">
    <source>
        <dbReference type="Google" id="ProtNLM"/>
    </source>
</evidence>
<gene>
    <name evidence="2" type="ORF">DL546_005660</name>
</gene>
<dbReference type="AlphaFoldDB" id="A0A420YD39"/>
<dbReference type="OrthoDB" id="2240312at2759"/>
<comment type="caution">
    <text evidence="2">The sequence shown here is derived from an EMBL/GenBank/DDBJ whole genome shotgun (WGS) entry which is preliminary data.</text>
</comment>
<feature type="compositionally biased region" description="Basic and acidic residues" evidence="1">
    <location>
        <begin position="56"/>
        <end position="66"/>
    </location>
</feature>
<dbReference type="SUPFAM" id="SSF46689">
    <property type="entry name" value="Homeodomain-like"/>
    <property type="match status" value="1"/>
</dbReference>
<dbReference type="GO" id="GO:0001181">
    <property type="term" value="F:RNA polymerase I general transcription initiation factor activity"/>
    <property type="evidence" value="ECO:0007669"/>
    <property type="project" value="TreeGrafter"/>
</dbReference>
<feature type="compositionally biased region" description="Acidic residues" evidence="1">
    <location>
        <begin position="387"/>
        <end position="399"/>
    </location>
</feature>
<dbReference type="GO" id="GO:0000182">
    <property type="term" value="F:rDNA binding"/>
    <property type="evidence" value="ECO:0007669"/>
    <property type="project" value="TreeGrafter"/>
</dbReference>
<keyword evidence="3" id="KW-1185">Reference proteome</keyword>
<dbReference type="InterPro" id="IPR039601">
    <property type="entry name" value="Rrn5"/>
</dbReference>
<name>A0A420YD39_9PEZI</name>
<organism evidence="2 3">
    <name type="scientific">Coniochaeta pulveracea</name>
    <dbReference type="NCBI Taxonomy" id="177199"/>
    <lineage>
        <taxon>Eukaryota</taxon>
        <taxon>Fungi</taxon>
        <taxon>Dikarya</taxon>
        <taxon>Ascomycota</taxon>
        <taxon>Pezizomycotina</taxon>
        <taxon>Sordariomycetes</taxon>
        <taxon>Sordariomycetidae</taxon>
        <taxon>Coniochaetales</taxon>
        <taxon>Coniochaetaceae</taxon>
        <taxon>Coniochaeta</taxon>
    </lineage>
</organism>